<keyword evidence="6" id="KW-0997">Cell inner membrane</keyword>
<evidence type="ECO:0000313" key="11">
    <source>
        <dbReference type="EMBL" id="KOO06624.1"/>
    </source>
</evidence>
<protein>
    <recommendedName>
        <fullName evidence="3">Type II secretion system protein N</fullName>
    </recommendedName>
    <alternativeName>
        <fullName evidence="10">General secretion pathway protein N</fullName>
    </alternativeName>
</protein>
<dbReference type="PATRIC" id="fig|171383.3.peg.3114"/>
<evidence type="ECO:0000256" key="4">
    <source>
        <dbReference type="ARBA" id="ARBA00022448"/>
    </source>
</evidence>
<accession>A0A0M0HX30</accession>
<evidence type="ECO:0000256" key="5">
    <source>
        <dbReference type="ARBA" id="ARBA00022475"/>
    </source>
</evidence>
<evidence type="ECO:0000256" key="9">
    <source>
        <dbReference type="ARBA" id="ARBA00023136"/>
    </source>
</evidence>
<dbReference type="GO" id="GO:0005886">
    <property type="term" value="C:plasma membrane"/>
    <property type="evidence" value="ECO:0007669"/>
    <property type="project" value="UniProtKB-SubCell"/>
</dbReference>
<dbReference type="OrthoDB" id="6118198at2"/>
<evidence type="ECO:0000256" key="6">
    <source>
        <dbReference type="ARBA" id="ARBA00022519"/>
    </source>
</evidence>
<dbReference type="AlphaFoldDB" id="A0A0M0HX30"/>
<keyword evidence="9" id="KW-0472">Membrane</keyword>
<evidence type="ECO:0000256" key="3">
    <source>
        <dbReference type="ARBA" id="ARBA00021563"/>
    </source>
</evidence>
<dbReference type="GO" id="GO:0015628">
    <property type="term" value="P:protein secretion by the type II secretion system"/>
    <property type="evidence" value="ECO:0007669"/>
    <property type="project" value="InterPro"/>
</dbReference>
<proteinExistence type="inferred from homology"/>
<comment type="similarity">
    <text evidence="2">Belongs to the GSP N family.</text>
</comment>
<keyword evidence="12" id="KW-1185">Reference proteome</keyword>
<keyword evidence="8" id="KW-0653">Protein transport</keyword>
<evidence type="ECO:0000313" key="12">
    <source>
        <dbReference type="Proteomes" id="UP000037530"/>
    </source>
</evidence>
<dbReference type="STRING" id="171383.AKJ31_15215"/>
<evidence type="ECO:0000256" key="7">
    <source>
        <dbReference type="ARBA" id="ARBA00022692"/>
    </source>
</evidence>
<evidence type="ECO:0000256" key="8">
    <source>
        <dbReference type="ARBA" id="ARBA00022927"/>
    </source>
</evidence>
<keyword evidence="4" id="KW-0813">Transport</keyword>
<comment type="caution">
    <text evidence="11">The sequence shown here is derived from an EMBL/GenBank/DDBJ whole genome shotgun (WGS) entry which is preliminary data.</text>
</comment>
<comment type="subcellular location">
    <subcellularLocation>
        <location evidence="1">Cell inner membrane</location>
    </subcellularLocation>
</comment>
<name>A0A0M0HX30_9VIBR</name>
<reference evidence="12" key="1">
    <citation type="submission" date="2015-08" db="EMBL/GenBank/DDBJ databases">
        <title>Vibrio galatheae sp. nov., a novel member of the Vibrionaceae family isolated from the Solomon Islands.</title>
        <authorList>
            <person name="Giubergia S."/>
            <person name="Machado H."/>
            <person name="Mateiu R.V."/>
            <person name="Gram L."/>
        </authorList>
    </citation>
    <scope>NUCLEOTIDE SEQUENCE [LARGE SCALE GENOMIC DNA]</scope>
    <source>
        <strain evidence="12">DSM 19134</strain>
    </source>
</reference>
<organism evidence="11 12">
    <name type="scientific">Vibrio hepatarius</name>
    <dbReference type="NCBI Taxonomy" id="171383"/>
    <lineage>
        <taxon>Bacteria</taxon>
        <taxon>Pseudomonadati</taxon>
        <taxon>Pseudomonadota</taxon>
        <taxon>Gammaproteobacteria</taxon>
        <taxon>Vibrionales</taxon>
        <taxon>Vibrionaceae</taxon>
        <taxon>Vibrio</taxon>
        <taxon>Vibrio oreintalis group</taxon>
    </lineage>
</organism>
<evidence type="ECO:0000256" key="1">
    <source>
        <dbReference type="ARBA" id="ARBA00004533"/>
    </source>
</evidence>
<dbReference type="EMBL" id="LHPI01000016">
    <property type="protein sequence ID" value="KOO06624.1"/>
    <property type="molecule type" value="Genomic_DNA"/>
</dbReference>
<dbReference type="Proteomes" id="UP000037530">
    <property type="component" value="Unassembled WGS sequence"/>
</dbReference>
<dbReference type="RefSeq" id="WP_053409964.1">
    <property type="nucleotide sequence ID" value="NZ_DAIPHI010000023.1"/>
</dbReference>
<keyword evidence="5" id="KW-1003">Cell membrane</keyword>
<dbReference type="InterPro" id="IPR022792">
    <property type="entry name" value="T2SS_protein-GspN"/>
</dbReference>
<dbReference type="Pfam" id="PF01203">
    <property type="entry name" value="T2SSN"/>
    <property type="match status" value="1"/>
</dbReference>
<dbReference type="GO" id="GO:0015627">
    <property type="term" value="C:type II protein secretion system complex"/>
    <property type="evidence" value="ECO:0007669"/>
    <property type="project" value="InterPro"/>
</dbReference>
<evidence type="ECO:0000256" key="2">
    <source>
        <dbReference type="ARBA" id="ARBA00007208"/>
    </source>
</evidence>
<evidence type="ECO:0000256" key="10">
    <source>
        <dbReference type="ARBA" id="ARBA00030772"/>
    </source>
</evidence>
<sequence length="254" mass="27373">MKKIIVLSFGLLVVFVVSAIAHLPAQLVVNNAPLPAQLTLTGVQGTVWQGSATNVRWQSMNLGQLHWSLAPAKLLTGAAEAQVRFGQGSDMQLTGRGTVGYQFSGTPYLENVVASMPVEEIIQRAPNMPIPLALDGRVELMVKQLNYAAPFCSSAEGSVVWNTDKVGTPLADLTVGPVIADFTCTDSTINLNASQQSAQVESAAEVTLQPNFSYQSKGWFKPSGEFPASLTEQLRWLPDPDSSGRYSFNYNGRL</sequence>
<gene>
    <name evidence="11" type="ORF">AKJ31_15215</name>
</gene>
<keyword evidence="7" id="KW-0812">Transmembrane</keyword>